<dbReference type="SUPFAM" id="SSF51206">
    <property type="entry name" value="cAMP-binding domain-like"/>
    <property type="match status" value="1"/>
</dbReference>
<evidence type="ECO:0000256" key="4">
    <source>
        <dbReference type="ARBA" id="ARBA00023125"/>
    </source>
</evidence>
<dbReference type="Pfam" id="PF13545">
    <property type="entry name" value="HTH_Crp_2"/>
    <property type="match status" value="1"/>
</dbReference>
<keyword evidence="11" id="KW-1185">Reference proteome</keyword>
<dbReference type="InterPro" id="IPR014710">
    <property type="entry name" value="RmlC-like_jellyroll"/>
</dbReference>
<dbReference type="SUPFAM" id="SSF46785">
    <property type="entry name" value="Winged helix' DNA-binding domain"/>
    <property type="match status" value="1"/>
</dbReference>
<dbReference type="Pfam" id="PF00072">
    <property type="entry name" value="Response_reg"/>
    <property type="match status" value="1"/>
</dbReference>
<accession>A0A5B6TIF9</accession>
<dbReference type="CDD" id="cd00038">
    <property type="entry name" value="CAP_ED"/>
    <property type="match status" value="1"/>
</dbReference>
<proteinExistence type="predicted"/>
<evidence type="ECO:0000313" key="11">
    <source>
        <dbReference type="Proteomes" id="UP000324133"/>
    </source>
</evidence>
<feature type="domain" description="HTH crp-type" evidence="9">
    <location>
        <begin position="275"/>
        <end position="345"/>
    </location>
</feature>
<dbReference type="Proteomes" id="UP000324133">
    <property type="component" value="Unassembled WGS sequence"/>
</dbReference>
<dbReference type="InterPro" id="IPR001789">
    <property type="entry name" value="Sig_transdc_resp-reg_receiver"/>
</dbReference>
<dbReference type="AlphaFoldDB" id="A0A5B6TIF9"/>
<dbReference type="RefSeq" id="WP_149093256.1">
    <property type="nucleotide sequence ID" value="NZ_VKKY01000005.1"/>
</dbReference>
<dbReference type="PANTHER" id="PTHR48111:SF4">
    <property type="entry name" value="DNA-BINDING DUAL TRANSCRIPTIONAL REGULATOR OMPR"/>
    <property type="match status" value="1"/>
</dbReference>
<dbReference type="PROSITE" id="PS50042">
    <property type="entry name" value="CNMP_BINDING_3"/>
    <property type="match status" value="1"/>
</dbReference>
<dbReference type="InterPro" id="IPR039420">
    <property type="entry name" value="WalR-like"/>
</dbReference>
<evidence type="ECO:0000259" key="7">
    <source>
        <dbReference type="PROSITE" id="PS50042"/>
    </source>
</evidence>
<dbReference type="Gene3D" id="1.10.10.10">
    <property type="entry name" value="Winged helix-like DNA-binding domain superfamily/Winged helix DNA-binding domain"/>
    <property type="match status" value="1"/>
</dbReference>
<dbReference type="EMBL" id="VKKY01000005">
    <property type="protein sequence ID" value="KAA3435942.1"/>
    <property type="molecule type" value="Genomic_DNA"/>
</dbReference>
<evidence type="ECO:0000256" key="5">
    <source>
        <dbReference type="ARBA" id="ARBA00023163"/>
    </source>
</evidence>
<dbReference type="GO" id="GO:0032993">
    <property type="term" value="C:protein-DNA complex"/>
    <property type="evidence" value="ECO:0007669"/>
    <property type="project" value="TreeGrafter"/>
</dbReference>
<feature type="domain" description="Cyclic nucleotide-binding" evidence="7">
    <location>
        <begin position="149"/>
        <end position="261"/>
    </location>
</feature>
<dbReference type="SMART" id="SM00100">
    <property type="entry name" value="cNMP"/>
    <property type="match status" value="1"/>
</dbReference>
<dbReference type="GO" id="GO:0000156">
    <property type="term" value="F:phosphorelay response regulator activity"/>
    <property type="evidence" value="ECO:0007669"/>
    <property type="project" value="TreeGrafter"/>
</dbReference>
<dbReference type="PANTHER" id="PTHR48111">
    <property type="entry name" value="REGULATOR OF RPOS"/>
    <property type="match status" value="1"/>
</dbReference>
<dbReference type="Gene3D" id="3.40.50.2300">
    <property type="match status" value="1"/>
</dbReference>
<evidence type="ECO:0000256" key="2">
    <source>
        <dbReference type="ARBA" id="ARBA00023012"/>
    </source>
</evidence>
<evidence type="ECO:0000256" key="6">
    <source>
        <dbReference type="PROSITE-ProRule" id="PRU00169"/>
    </source>
</evidence>
<evidence type="ECO:0000256" key="3">
    <source>
        <dbReference type="ARBA" id="ARBA00023015"/>
    </source>
</evidence>
<evidence type="ECO:0000256" key="1">
    <source>
        <dbReference type="ARBA" id="ARBA00022553"/>
    </source>
</evidence>
<dbReference type="Gene3D" id="2.60.120.10">
    <property type="entry name" value="Jelly Rolls"/>
    <property type="match status" value="1"/>
</dbReference>
<dbReference type="InterPro" id="IPR018490">
    <property type="entry name" value="cNMP-bd_dom_sf"/>
</dbReference>
<dbReference type="InterPro" id="IPR036388">
    <property type="entry name" value="WH-like_DNA-bd_sf"/>
</dbReference>
<dbReference type="GO" id="GO:0006355">
    <property type="term" value="P:regulation of DNA-templated transcription"/>
    <property type="evidence" value="ECO:0007669"/>
    <property type="project" value="InterPro"/>
</dbReference>
<evidence type="ECO:0000259" key="8">
    <source>
        <dbReference type="PROSITE" id="PS50110"/>
    </source>
</evidence>
<evidence type="ECO:0000313" key="10">
    <source>
        <dbReference type="EMBL" id="KAA3435942.1"/>
    </source>
</evidence>
<feature type="domain" description="Response regulatory" evidence="8">
    <location>
        <begin position="4"/>
        <end position="120"/>
    </location>
</feature>
<gene>
    <name evidence="10" type="ORF">FOA19_23140</name>
</gene>
<dbReference type="PROSITE" id="PS51063">
    <property type="entry name" value="HTH_CRP_2"/>
    <property type="match status" value="1"/>
</dbReference>
<dbReference type="InterPro" id="IPR012318">
    <property type="entry name" value="HTH_CRP"/>
</dbReference>
<dbReference type="InterPro" id="IPR000595">
    <property type="entry name" value="cNMP-bd_dom"/>
</dbReference>
<protein>
    <submittedName>
        <fullName evidence="10">Response regulator</fullName>
    </submittedName>
</protein>
<dbReference type="SUPFAM" id="SSF52172">
    <property type="entry name" value="CheY-like"/>
    <property type="match status" value="1"/>
</dbReference>
<feature type="modified residue" description="4-aspartylphosphate" evidence="6">
    <location>
        <position position="53"/>
    </location>
</feature>
<keyword evidence="3" id="KW-0805">Transcription regulation</keyword>
<sequence length="352" mass="39413">MKKRILIIEDHIDIRESSTEILELSGYEVLQAPDGKAGVALALAHLPDLILCDIMMPELDGFGVLYLLHKNPDTANIPFVFLTAKAERGDIRKGMEMGADDYLTKPFDGMELLVAVESRLAKQQQQQTFYSQPLVNLGNLAATADGLAQLKDTVSGLKVRQAKKDQCIYQEEDHAKGIYLVLGGRFKTSRMADDGRELITGMYTQDDYMGIEAMLLGEAYTDSATAMENSSYCLLTKETVDSFLARFTDIGHKFIQILSHNVREKETQLLQMAYHSVRKRMANVLVSLAREQRPLLVHDCLQVSREDMASMTGMATETVSRILSDFASEKLIQKKGRLIQILDLARLANMKN</sequence>
<name>A0A5B6TIF9_9BACT</name>
<dbReference type="PROSITE" id="PS50110">
    <property type="entry name" value="RESPONSE_REGULATORY"/>
    <property type="match status" value="1"/>
</dbReference>
<keyword evidence="5" id="KW-0804">Transcription</keyword>
<dbReference type="InterPro" id="IPR011006">
    <property type="entry name" value="CheY-like_superfamily"/>
</dbReference>
<organism evidence="10 11">
    <name type="scientific">Rufibacter hautae</name>
    <dbReference type="NCBI Taxonomy" id="2595005"/>
    <lineage>
        <taxon>Bacteria</taxon>
        <taxon>Pseudomonadati</taxon>
        <taxon>Bacteroidota</taxon>
        <taxon>Cytophagia</taxon>
        <taxon>Cytophagales</taxon>
        <taxon>Hymenobacteraceae</taxon>
        <taxon>Rufibacter</taxon>
    </lineage>
</organism>
<dbReference type="GO" id="GO:0005829">
    <property type="term" value="C:cytosol"/>
    <property type="evidence" value="ECO:0007669"/>
    <property type="project" value="TreeGrafter"/>
</dbReference>
<evidence type="ECO:0000259" key="9">
    <source>
        <dbReference type="PROSITE" id="PS51063"/>
    </source>
</evidence>
<dbReference type="Pfam" id="PF00027">
    <property type="entry name" value="cNMP_binding"/>
    <property type="match status" value="1"/>
</dbReference>
<keyword evidence="4" id="KW-0238">DNA-binding</keyword>
<keyword evidence="2" id="KW-0902">Two-component regulatory system</keyword>
<dbReference type="SMART" id="SM00419">
    <property type="entry name" value="HTH_CRP"/>
    <property type="match status" value="1"/>
</dbReference>
<keyword evidence="1 6" id="KW-0597">Phosphoprotein</keyword>
<comment type="caution">
    <text evidence="10">The sequence shown here is derived from an EMBL/GenBank/DDBJ whole genome shotgun (WGS) entry which is preliminary data.</text>
</comment>
<dbReference type="SMART" id="SM00448">
    <property type="entry name" value="REC"/>
    <property type="match status" value="1"/>
</dbReference>
<dbReference type="OrthoDB" id="9127033at2"/>
<dbReference type="InterPro" id="IPR036390">
    <property type="entry name" value="WH_DNA-bd_sf"/>
</dbReference>
<dbReference type="PRINTS" id="PR00034">
    <property type="entry name" value="HTHCRP"/>
</dbReference>
<dbReference type="GO" id="GO:0000976">
    <property type="term" value="F:transcription cis-regulatory region binding"/>
    <property type="evidence" value="ECO:0007669"/>
    <property type="project" value="TreeGrafter"/>
</dbReference>
<reference evidence="10 11" key="1">
    <citation type="submission" date="2019-07" db="EMBL/GenBank/DDBJ databases">
        <title>Rufibacter sp. nov., isolated from lake sediment.</title>
        <authorList>
            <person name="Qu J.-H."/>
        </authorList>
    </citation>
    <scope>NUCLEOTIDE SEQUENCE [LARGE SCALE GENOMIC DNA]</scope>
    <source>
        <strain evidence="10 11">NBS58-1</strain>
    </source>
</reference>